<dbReference type="HOGENOM" id="CLU_031770_1_0_1"/>
<dbReference type="OrthoDB" id="2751838at2759"/>
<sequence>MLQIAGKGKPRGREEDGLRDPEEHETWLKKPAWLATTTAEYHGGQEPSTGDEVDELEPEHGDSSDSDVKIVSSSKDKGKAKAGSKGRKRRSKARDDSIFKGDSRGRVMLRELPAEVRSIVSRANTFLRLRISLEHAWTQEKKITHDILPEKHIVIQDAIGDVWEMVARERKERKEREGKERNLKHLELGFDKLNNPEEGADARKDVCNLLWTGTAQLRNQVKKEAKSVVEDAYGLKNLPEIQRVSAALFLLKYNTQGNNAIPNFVFADVKLSWEGDEVDTRESTVNRKQPFQHAAIFTLIAQYWFSSQREGLLQAHWPSSKIAKERFLEMPDNLIVFACNAIETALADIATGVHQFTNKVYAPKWVNLMDLLKVMKSRAPAVHAGIKEFIANSVRNTVAAQAAGQKQKLQEDADAEGEGDFMSWKEIEVTGVAGPSGVQASSVAGAASPVVATAEAVGRVPSGAAPTSSSPAPSTSHSAACARSLAASPVTADTHAPAAITSSAASASAGDPAQVHS</sequence>
<dbReference type="Proteomes" id="UP000015241">
    <property type="component" value="Unassembled WGS sequence"/>
</dbReference>
<dbReference type="Pfam" id="PF20149">
    <property type="entry name" value="DUF6532"/>
    <property type="match status" value="1"/>
</dbReference>
<organism evidence="3 4">
    <name type="scientific">Fomitopsis schrenkii</name>
    <name type="common">Brown rot fungus</name>
    <dbReference type="NCBI Taxonomy" id="2126942"/>
    <lineage>
        <taxon>Eukaryota</taxon>
        <taxon>Fungi</taxon>
        <taxon>Dikarya</taxon>
        <taxon>Basidiomycota</taxon>
        <taxon>Agaricomycotina</taxon>
        <taxon>Agaricomycetes</taxon>
        <taxon>Polyporales</taxon>
        <taxon>Fomitopsis</taxon>
    </lineage>
</organism>
<feature type="region of interest" description="Disordered" evidence="1">
    <location>
        <begin position="460"/>
        <end position="494"/>
    </location>
</feature>
<feature type="region of interest" description="Disordered" evidence="1">
    <location>
        <begin position="1"/>
        <end position="99"/>
    </location>
</feature>
<name>S8F563_FOMSC</name>
<evidence type="ECO:0000259" key="2">
    <source>
        <dbReference type="Pfam" id="PF20149"/>
    </source>
</evidence>
<feature type="domain" description="DUF6532" evidence="2">
    <location>
        <begin position="123"/>
        <end position="373"/>
    </location>
</feature>
<dbReference type="EMBL" id="KE504245">
    <property type="protein sequence ID" value="EPS94079.1"/>
    <property type="molecule type" value="Genomic_DNA"/>
</dbReference>
<gene>
    <name evidence="3" type="ORF">FOMPIDRAFT_93384</name>
</gene>
<feature type="compositionally biased region" description="Low complexity" evidence="1">
    <location>
        <begin position="460"/>
        <end position="482"/>
    </location>
</feature>
<evidence type="ECO:0000256" key="1">
    <source>
        <dbReference type="SAM" id="MobiDB-lite"/>
    </source>
</evidence>
<protein>
    <recommendedName>
        <fullName evidence="2">DUF6532 domain-containing protein</fullName>
    </recommendedName>
</protein>
<evidence type="ECO:0000313" key="3">
    <source>
        <dbReference type="EMBL" id="EPS94079.1"/>
    </source>
</evidence>
<dbReference type="InParanoid" id="S8F563"/>
<dbReference type="AlphaFoldDB" id="S8F563"/>
<proteinExistence type="predicted"/>
<feature type="compositionally biased region" description="Basic residues" evidence="1">
    <location>
        <begin position="80"/>
        <end position="92"/>
    </location>
</feature>
<dbReference type="InterPro" id="IPR045341">
    <property type="entry name" value="DUF6532"/>
</dbReference>
<evidence type="ECO:0000313" key="4">
    <source>
        <dbReference type="Proteomes" id="UP000015241"/>
    </source>
</evidence>
<feature type="compositionally biased region" description="Basic and acidic residues" evidence="1">
    <location>
        <begin position="58"/>
        <end position="79"/>
    </location>
</feature>
<reference evidence="3 4" key="1">
    <citation type="journal article" date="2012" name="Science">
        <title>The Paleozoic origin of enzymatic lignin decomposition reconstructed from 31 fungal genomes.</title>
        <authorList>
            <person name="Floudas D."/>
            <person name="Binder M."/>
            <person name="Riley R."/>
            <person name="Barry K."/>
            <person name="Blanchette R.A."/>
            <person name="Henrissat B."/>
            <person name="Martinez A.T."/>
            <person name="Otillar R."/>
            <person name="Spatafora J.W."/>
            <person name="Yadav J.S."/>
            <person name="Aerts A."/>
            <person name="Benoit I."/>
            <person name="Boyd A."/>
            <person name="Carlson A."/>
            <person name="Copeland A."/>
            <person name="Coutinho P.M."/>
            <person name="de Vries R.P."/>
            <person name="Ferreira P."/>
            <person name="Findley K."/>
            <person name="Foster B."/>
            <person name="Gaskell J."/>
            <person name="Glotzer D."/>
            <person name="Gorecki P."/>
            <person name="Heitman J."/>
            <person name="Hesse C."/>
            <person name="Hori C."/>
            <person name="Igarashi K."/>
            <person name="Jurgens J.A."/>
            <person name="Kallen N."/>
            <person name="Kersten P."/>
            <person name="Kohler A."/>
            <person name="Kuees U."/>
            <person name="Kumar T.K.A."/>
            <person name="Kuo A."/>
            <person name="LaButti K."/>
            <person name="Larrondo L.F."/>
            <person name="Lindquist E."/>
            <person name="Ling A."/>
            <person name="Lombard V."/>
            <person name="Lucas S."/>
            <person name="Lundell T."/>
            <person name="Martin R."/>
            <person name="McLaughlin D.J."/>
            <person name="Morgenstern I."/>
            <person name="Morin E."/>
            <person name="Murat C."/>
            <person name="Nagy L.G."/>
            <person name="Nolan M."/>
            <person name="Ohm R.A."/>
            <person name="Patyshakuliyeva A."/>
            <person name="Rokas A."/>
            <person name="Ruiz-Duenas F.J."/>
            <person name="Sabat G."/>
            <person name="Salamov A."/>
            <person name="Samejima M."/>
            <person name="Schmutz J."/>
            <person name="Slot J.C."/>
            <person name="St John F."/>
            <person name="Stenlid J."/>
            <person name="Sun H."/>
            <person name="Sun S."/>
            <person name="Syed K."/>
            <person name="Tsang A."/>
            <person name="Wiebenga A."/>
            <person name="Young D."/>
            <person name="Pisabarro A."/>
            <person name="Eastwood D.C."/>
            <person name="Martin F."/>
            <person name="Cullen D."/>
            <person name="Grigoriev I.V."/>
            <person name="Hibbett D.S."/>
        </authorList>
    </citation>
    <scope>NUCLEOTIDE SEQUENCE</scope>
    <source>
        <strain evidence="4">FP-58527</strain>
    </source>
</reference>
<keyword evidence="4" id="KW-1185">Reference proteome</keyword>
<accession>S8F563</accession>
<feature type="compositionally biased region" description="Basic and acidic residues" evidence="1">
    <location>
        <begin position="11"/>
        <end position="28"/>
    </location>
</feature>